<reference evidence="2 3" key="1">
    <citation type="submission" date="2016-07" db="EMBL/GenBank/DDBJ databases">
        <title>Caryophanon tenue genome sequencing.</title>
        <authorList>
            <person name="Verma A."/>
            <person name="Pal Y."/>
            <person name="Krishnamurthi S."/>
        </authorList>
    </citation>
    <scope>NUCLEOTIDE SEQUENCE [LARGE SCALE GENOMIC DNA]</scope>
    <source>
        <strain evidence="2 3">DSM 14152</strain>
    </source>
</reference>
<dbReference type="PANTHER" id="PTHR42919">
    <property type="entry name" value="N-ALPHA-ACETYLTRANSFERASE"/>
    <property type="match status" value="1"/>
</dbReference>
<dbReference type="Pfam" id="PF00583">
    <property type="entry name" value="Acetyltransf_1"/>
    <property type="match status" value="1"/>
</dbReference>
<evidence type="ECO:0000313" key="2">
    <source>
        <dbReference type="EMBL" id="OCS84896.1"/>
    </source>
</evidence>
<dbReference type="PANTHER" id="PTHR42919:SF35">
    <property type="entry name" value="N-ACETYLTRANSFERASE DOMAIN-CONTAINING PROTEIN"/>
    <property type="match status" value="1"/>
</dbReference>
<organism evidence="2 3">
    <name type="scientific">Caryophanon tenue</name>
    <dbReference type="NCBI Taxonomy" id="33978"/>
    <lineage>
        <taxon>Bacteria</taxon>
        <taxon>Bacillati</taxon>
        <taxon>Bacillota</taxon>
        <taxon>Bacilli</taxon>
        <taxon>Bacillales</taxon>
        <taxon>Caryophanaceae</taxon>
        <taxon>Caryophanon</taxon>
    </lineage>
</organism>
<protein>
    <recommendedName>
        <fullName evidence="1">N-acetyltransferase domain-containing protein</fullName>
    </recommendedName>
</protein>
<dbReference type="InterPro" id="IPR016181">
    <property type="entry name" value="Acyl_CoA_acyltransferase"/>
</dbReference>
<accession>A0A1C0YCI0</accession>
<name>A0A1C0YCI0_9BACL</name>
<dbReference type="SUPFAM" id="SSF55729">
    <property type="entry name" value="Acyl-CoA N-acyltransferases (Nat)"/>
    <property type="match status" value="1"/>
</dbReference>
<keyword evidence="3" id="KW-1185">Reference proteome</keyword>
<dbReference type="Proteomes" id="UP000093199">
    <property type="component" value="Unassembled WGS sequence"/>
</dbReference>
<dbReference type="CDD" id="cd04301">
    <property type="entry name" value="NAT_SF"/>
    <property type="match status" value="1"/>
</dbReference>
<proteinExistence type="predicted"/>
<sequence length="161" mass="18921">MELVVKVKLLVPMNEDEYNTYIKDKTQRYALTLEENTFEVINESAFLRAKKAISGYLSNGFNTKYHEFYNVIENRKVVGYVWLKVVEENKSAFLYEIYLKEDFRSKGIGKKVMKELESLLLNREIAFFKLHVFGSNEHAINLYNNLGFHVAGINMYKELVK</sequence>
<dbReference type="InterPro" id="IPR000182">
    <property type="entry name" value="GNAT_dom"/>
</dbReference>
<evidence type="ECO:0000259" key="1">
    <source>
        <dbReference type="PROSITE" id="PS51186"/>
    </source>
</evidence>
<dbReference type="InterPro" id="IPR051556">
    <property type="entry name" value="N-term/lysine_N-AcTrnsfr"/>
</dbReference>
<feature type="domain" description="N-acetyltransferase" evidence="1">
    <location>
        <begin position="24"/>
        <end position="161"/>
    </location>
</feature>
<dbReference type="GO" id="GO:0016747">
    <property type="term" value="F:acyltransferase activity, transferring groups other than amino-acyl groups"/>
    <property type="evidence" value="ECO:0007669"/>
    <property type="project" value="InterPro"/>
</dbReference>
<dbReference type="EMBL" id="MASJ01000018">
    <property type="protein sequence ID" value="OCS84896.1"/>
    <property type="molecule type" value="Genomic_DNA"/>
</dbReference>
<gene>
    <name evidence="2" type="ORF">A6M13_14435</name>
</gene>
<dbReference type="Gene3D" id="3.40.630.30">
    <property type="match status" value="1"/>
</dbReference>
<evidence type="ECO:0000313" key="3">
    <source>
        <dbReference type="Proteomes" id="UP000093199"/>
    </source>
</evidence>
<comment type="caution">
    <text evidence="2">The sequence shown here is derived from an EMBL/GenBank/DDBJ whole genome shotgun (WGS) entry which is preliminary data.</text>
</comment>
<dbReference type="AlphaFoldDB" id="A0A1C0YCI0"/>
<dbReference type="STRING" id="33978.A6M13_14435"/>
<dbReference type="PROSITE" id="PS51186">
    <property type="entry name" value="GNAT"/>
    <property type="match status" value="1"/>
</dbReference>